<name>A0A853IJA4_9GAMM</name>
<accession>A0A853IJA4</accession>
<evidence type="ECO:0000313" key="1">
    <source>
        <dbReference type="EMBL" id="NYZ69165.1"/>
    </source>
</evidence>
<comment type="caution">
    <text evidence="1">The sequence shown here is derived from an EMBL/GenBank/DDBJ whole genome shotgun (WGS) entry which is preliminary data.</text>
</comment>
<organism evidence="1 2">
    <name type="scientific">Spartinivicinus marinus</name>
    <dbReference type="NCBI Taxonomy" id="2994442"/>
    <lineage>
        <taxon>Bacteria</taxon>
        <taxon>Pseudomonadati</taxon>
        <taxon>Pseudomonadota</taxon>
        <taxon>Gammaproteobacteria</taxon>
        <taxon>Oceanospirillales</taxon>
        <taxon>Zooshikellaceae</taxon>
        <taxon>Spartinivicinus</taxon>
    </lineage>
</organism>
<sequence>MHGQGRNIMNFLHIYIILSRKLLVLYHLRYVIEKVYTANINYSLYSLKTFTR</sequence>
<proteinExistence type="predicted"/>
<reference evidence="1 2" key="1">
    <citation type="submission" date="2020-07" db="EMBL/GenBank/DDBJ databases">
        <title>Endozoicomonas sp. nov., isolated from sediment.</title>
        <authorList>
            <person name="Gu T."/>
        </authorList>
    </citation>
    <scope>NUCLEOTIDE SEQUENCE [LARGE SCALE GENOMIC DNA]</scope>
    <source>
        <strain evidence="1 2">SM1973</strain>
    </source>
</reference>
<keyword evidence="2" id="KW-1185">Reference proteome</keyword>
<protein>
    <submittedName>
        <fullName evidence="1">Uncharacterized protein</fullName>
    </submittedName>
</protein>
<gene>
    <name evidence="1" type="ORF">H0A36_24395</name>
</gene>
<dbReference type="Proteomes" id="UP000569732">
    <property type="component" value="Unassembled WGS sequence"/>
</dbReference>
<evidence type="ECO:0000313" key="2">
    <source>
        <dbReference type="Proteomes" id="UP000569732"/>
    </source>
</evidence>
<dbReference type="AlphaFoldDB" id="A0A853IJA4"/>
<dbReference type="EMBL" id="JACCKB010000064">
    <property type="protein sequence ID" value="NYZ69165.1"/>
    <property type="molecule type" value="Genomic_DNA"/>
</dbReference>